<protein>
    <submittedName>
        <fullName evidence="1">Uncharacterized protein</fullName>
    </submittedName>
</protein>
<name>A0A4Z1GG52_9HELO</name>
<dbReference type="Proteomes" id="UP000297814">
    <property type="component" value="Unassembled WGS sequence"/>
</dbReference>
<dbReference type="AlphaFoldDB" id="A0A4Z1GG52"/>
<comment type="caution">
    <text evidence="1">The sequence shown here is derived from an EMBL/GenBank/DDBJ whole genome shotgun (WGS) entry which is preliminary data.</text>
</comment>
<evidence type="ECO:0000313" key="2">
    <source>
        <dbReference type="Proteomes" id="UP000297814"/>
    </source>
</evidence>
<proteinExistence type="predicted"/>
<reference evidence="1 2" key="1">
    <citation type="submission" date="2017-12" db="EMBL/GenBank/DDBJ databases">
        <title>Comparative genomics of Botrytis spp.</title>
        <authorList>
            <person name="Valero-Jimenez C.A."/>
            <person name="Tapia P."/>
            <person name="Veloso J."/>
            <person name="Silva-Moreno E."/>
            <person name="Staats M."/>
            <person name="Valdes J.H."/>
            <person name="Van Kan J.A.L."/>
        </authorList>
    </citation>
    <scope>NUCLEOTIDE SEQUENCE [LARGE SCALE GENOMIC DNA]</scope>
    <source>
        <strain evidence="1 2">Bh0001</strain>
    </source>
</reference>
<evidence type="ECO:0000313" key="1">
    <source>
        <dbReference type="EMBL" id="TGO35675.1"/>
    </source>
</evidence>
<dbReference type="EMBL" id="PQXK01000150">
    <property type="protein sequence ID" value="TGO35675.1"/>
    <property type="molecule type" value="Genomic_DNA"/>
</dbReference>
<sequence length="91" mass="10330">MYKLWATASYLALLDARITISVFVISSTASKNRPCRFCSRTTSWNFDLDFLSLLFYVRLKMIIMKAVAQIGQTISEKHADTTTGAKNLMDK</sequence>
<accession>A0A4Z1GG52</accession>
<keyword evidence="2" id="KW-1185">Reference proteome</keyword>
<organism evidence="1 2">
    <name type="scientific">Botrytis hyacinthi</name>
    <dbReference type="NCBI Taxonomy" id="278943"/>
    <lineage>
        <taxon>Eukaryota</taxon>
        <taxon>Fungi</taxon>
        <taxon>Dikarya</taxon>
        <taxon>Ascomycota</taxon>
        <taxon>Pezizomycotina</taxon>
        <taxon>Leotiomycetes</taxon>
        <taxon>Helotiales</taxon>
        <taxon>Sclerotiniaceae</taxon>
        <taxon>Botrytis</taxon>
    </lineage>
</organism>
<gene>
    <name evidence="1" type="ORF">BHYA_0150g00220</name>
</gene>